<organism evidence="1 2">
    <name type="scientific">Candidatus Nealsonbacteria bacterium CG23_combo_of_CG06-09_8_20_14_all_40_13</name>
    <dbReference type="NCBI Taxonomy" id="1974724"/>
    <lineage>
        <taxon>Bacteria</taxon>
        <taxon>Candidatus Nealsoniibacteriota</taxon>
    </lineage>
</organism>
<comment type="caution">
    <text evidence="1">The sequence shown here is derived from an EMBL/GenBank/DDBJ whole genome shotgun (WGS) entry which is preliminary data.</text>
</comment>
<evidence type="ECO:0000313" key="2">
    <source>
        <dbReference type="Proteomes" id="UP000231567"/>
    </source>
</evidence>
<proteinExistence type="predicted"/>
<evidence type="ECO:0000313" key="1">
    <source>
        <dbReference type="EMBL" id="PIP21638.1"/>
    </source>
</evidence>
<dbReference type="AlphaFoldDB" id="A0A2G9YQW7"/>
<accession>A0A2G9YQW7</accession>
<protein>
    <submittedName>
        <fullName evidence="1">Uncharacterized protein</fullName>
    </submittedName>
</protein>
<sequence>MRTRATAKKLAYLKRKKCAITNWQGQVAILIIVMRLTDKESCYFSFISGKYWDGKSSQIDKTVCPEKFSPQSPEVKTCLALTSGDATLCGDNPACKIFFNTDLNFCQDISGKKMLT</sequence>
<dbReference type="Proteomes" id="UP000231567">
    <property type="component" value="Unassembled WGS sequence"/>
</dbReference>
<name>A0A2G9YQW7_9BACT</name>
<gene>
    <name evidence="1" type="ORF">COX39_01795</name>
</gene>
<dbReference type="EMBL" id="PCRM01000026">
    <property type="protein sequence ID" value="PIP21638.1"/>
    <property type="molecule type" value="Genomic_DNA"/>
</dbReference>
<reference evidence="1 2" key="1">
    <citation type="submission" date="2017-09" db="EMBL/GenBank/DDBJ databases">
        <title>Depth-based differentiation of microbial function through sediment-hosted aquifers and enrichment of novel symbionts in the deep terrestrial subsurface.</title>
        <authorList>
            <person name="Probst A.J."/>
            <person name="Ladd B."/>
            <person name="Jarett J.K."/>
            <person name="Geller-Mcgrath D.E."/>
            <person name="Sieber C.M."/>
            <person name="Emerson J.B."/>
            <person name="Anantharaman K."/>
            <person name="Thomas B.C."/>
            <person name="Malmstrom R."/>
            <person name="Stieglmeier M."/>
            <person name="Klingl A."/>
            <person name="Woyke T."/>
            <person name="Ryan C.M."/>
            <person name="Banfield J.F."/>
        </authorList>
    </citation>
    <scope>NUCLEOTIDE SEQUENCE [LARGE SCALE GENOMIC DNA]</scope>
    <source>
        <strain evidence="1">CG23_combo_of_CG06-09_8_20_14_all_40_13</strain>
    </source>
</reference>